<dbReference type="RefSeq" id="WP_315626303.1">
    <property type="nucleotide sequence ID" value="NZ_JAUHMF010000010.1"/>
</dbReference>
<gene>
    <name evidence="1" type="ORF">QYE77_14740</name>
</gene>
<sequence length="348" mass="39745">MPPQVEVCSELAVAFGILGIHPQEITSEDRLRELFYGDRPTWREFVGFRDVFGKMYDTDVLWDLGQRVVKDWIGNSPKLVEWYGPSRQARTTSASRDLRLHGVNWSVSVKYKSDVVSNSSPYNLFEAVASGSAKAKGASNWFEEQSPGHYGMLVRCAVGLAVERRVISSREIRTYLDNPSLLKQVMGKIESDYRNHCQSVYVAMCRDVAQKSADLFNRNLENVPRKSLTGVHEGIIRQFLRVNGERYLLVGVEKDGTAYVLEIPSIDDVRKAYRIEHITAVPDLRRKQSVVNFDLCVANTGTESKVSLKYHAEIRWSHGPFCGNPEAKLYKEFGWSEVPFFRKIYIHR</sequence>
<name>A0ABU3NRS2_9CHLR</name>
<keyword evidence="1" id="KW-0614">Plasmid</keyword>
<comment type="caution">
    <text evidence="1">The sequence shown here is derived from an EMBL/GenBank/DDBJ whole genome shotgun (WGS) entry which is preliminary data.</text>
</comment>
<dbReference type="Proteomes" id="UP001254165">
    <property type="component" value="Unassembled WGS sequence"/>
</dbReference>
<geneLocation type="plasmid" evidence="1">
    <name>p4228-RoL</name>
</geneLocation>
<dbReference type="EMBL" id="JAUHMF010000010">
    <property type="protein sequence ID" value="MDT8899519.1"/>
    <property type="molecule type" value="Genomic_DNA"/>
</dbReference>
<evidence type="ECO:0000313" key="1">
    <source>
        <dbReference type="EMBL" id="MDT8899519.1"/>
    </source>
</evidence>
<evidence type="ECO:0000313" key="2">
    <source>
        <dbReference type="Proteomes" id="UP001254165"/>
    </source>
</evidence>
<organism evidence="1 2">
    <name type="scientific">Thermanaerothrix solaris</name>
    <dbReference type="NCBI Taxonomy" id="3058434"/>
    <lineage>
        <taxon>Bacteria</taxon>
        <taxon>Bacillati</taxon>
        <taxon>Chloroflexota</taxon>
        <taxon>Anaerolineae</taxon>
        <taxon>Anaerolineales</taxon>
        <taxon>Anaerolineaceae</taxon>
        <taxon>Thermanaerothrix</taxon>
    </lineage>
</organism>
<protein>
    <submittedName>
        <fullName evidence="1">Uncharacterized protein</fullName>
    </submittedName>
</protein>
<proteinExistence type="predicted"/>
<accession>A0ABU3NRS2</accession>
<keyword evidence="2" id="KW-1185">Reference proteome</keyword>
<reference evidence="1 2" key="1">
    <citation type="submission" date="2023-07" db="EMBL/GenBank/DDBJ databases">
        <title>Novel species of Thermanaerothrix with wide hydrolytic capabilities.</title>
        <authorList>
            <person name="Zayulina K.S."/>
            <person name="Podosokorskaya O.A."/>
            <person name="Elcheninov A.G."/>
        </authorList>
    </citation>
    <scope>NUCLEOTIDE SEQUENCE [LARGE SCALE GENOMIC DNA]</scope>
    <source>
        <strain evidence="1 2">4228-RoL</strain>
        <plasmid evidence="1">p4228-RoL</plasmid>
    </source>
</reference>